<feature type="domain" description="Type IV / VI secretion system DotU" evidence="3">
    <location>
        <begin position="4"/>
        <end position="204"/>
    </location>
</feature>
<sequence length="209" mass="24369">MMRLLDCYIPVFTCVLRMIQQQVNQAEELRQTLLAALTQAQAQNEAQRHGYGLQDIEEANFAVVVWADEAILCTGQKELNVWRQSSLQAQLYDAELGGNTFFDRLAALAADNYQVRLVYVFCLLSGFYGRYGRRDNLELHNIIQQELDNFPDTLRRYIATKNHRLMNTCDNILENKRPNNKWRRKLMLLILSLASIYIFITVYLLNISR</sequence>
<evidence type="ECO:0000256" key="2">
    <source>
        <dbReference type="SAM" id="Phobius"/>
    </source>
</evidence>
<feature type="transmembrane region" description="Helical" evidence="2">
    <location>
        <begin position="186"/>
        <end position="205"/>
    </location>
</feature>
<dbReference type="InterPro" id="IPR017732">
    <property type="entry name" value="T4/T6SS_DotU"/>
</dbReference>
<accession>A0ABX0GPF0</accession>
<feature type="coiled-coil region" evidence="1">
    <location>
        <begin position="16"/>
        <end position="43"/>
    </location>
</feature>
<dbReference type="Gene3D" id="1.25.40.590">
    <property type="entry name" value="Type IV / VI secretion system, DotU"/>
    <property type="match status" value="1"/>
</dbReference>
<gene>
    <name evidence="4" type="ORF">C5471_19105</name>
</gene>
<dbReference type="NCBIfam" id="TIGR03349">
    <property type="entry name" value="IV_VI_DotU"/>
    <property type="match status" value="1"/>
</dbReference>
<dbReference type="PANTHER" id="PTHR38033:SF1">
    <property type="entry name" value="DOTU FAMILY TYPE IV_VI SECRETION SYSTEM PROTEIN"/>
    <property type="match status" value="1"/>
</dbReference>
<dbReference type="InterPro" id="IPR038522">
    <property type="entry name" value="T4/T6SS_DotU_sf"/>
</dbReference>
<keyword evidence="5" id="KW-1185">Reference proteome</keyword>
<keyword evidence="2" id="KW-0472">Membrane</keyword>
<dbReference type="PANTHER" id="PTHR38033">
    <property type="entry name" value="MEMBRANE PROTEIN-RELATED"/>
    <property type="match status" value="1"/>
</dbReference>
<reference evidence="4 5" key="1">
    <citation type="submission" date="2018-02" db="EMBL/GenBank/DDBJ databases">
        <authorList>
            <person name="Machado R.A."/>
        </authorList>
    </citation>
    <scope>NUCLEOTIDE SEQUENCE [LARGE SCALE GENOMIC DNA]</scope>
    <source>
        <strain evidence="4 5">T327</strain>
    </source>
</reference>
<dbReference type="Pfam" id="PF09850">
    <property type="entry name" value="DotU"/>
    <property type="match status" value="1"/>
</dbReference>
<evidence type="ECO:0000259" key="3">
    <source>
        <dbReference type="Pfam" id="PF09850"/>
    </source>
</evidence>
<evidence type="ECO:0000256" key="1">
    <source>
        <dbReference type="SAM" id="Coils"/>
    </source>
</evidence>
<dbReference type="Proteomes" id="UP000697802">
    <property type="component" value="Unassembled WGS sequence"/>
</dbReference>
<protein>
    <recommendedName>
        <fullName evidence="3">Type IV / VI secretion system DotU domain-containing protein</fullName>
    </recommendedName>
</protein>
<keyword evidence="2" id="KW-1133">Transmembrane helix</keyword>
<organism evidence="4 5">
    <name type="scientific">Photorhabdus tasmaniensis</name>
    <dbReference type="NCBI Taxonomy" id="1004159"/>
    <lineage>
        <taxon>Bacteria</taxon>
        <taxon>Pseudomonadati</taxon>
        <taxon>Pseudomonadota</taxon>
        <taxon>Gammaproteobacteria</taxon>
        <taxon>Enterobacterales</taxon>
        <taxon>Morganellaceae</taxon>
        <taxon>Photorhabdus</taxon>
    </lineage>
</organism>
<comment type="caution">
    <text evidence="4">The sequence shown here is derived from an EMBL/GenBank/DDBJ whole genome shotgun (WGS) entry which is preliminary data.</text>
</comment>
<name>A0ABX0GPF0_9GAMM</name>
<keyword evidence="2" id="KW-0812">Transmembrane</keyword>
<dbReference type="EMBL" id="PUJU01000052">
    <property type="protein sequence ID" value="NHB89694.1"/>
    <property type="molecule type" value="Genomic_DNA"/>
</dbReference>
<proteinExistence type="predicted"/>
<keyword evidence="1" id="KW-0175">Coiled coil</keyword>
<evidence type="ECO:0000313" key="4">
    <source>
        <dbReference type="EMBL" id="NHB89694.1"/>
    </source>
</evidence>
<evidence type="ECO:0000313" key="5">
    <source>
        <dbReference type="Proteomes" id="UP000697802"/>
    </source>
</evidence>